<sequence>MSDDEAVEAFLAEADDVLGEYEQGYMDADAALSRLSNAVEDLRDATVEGE</sequence>
<evidence type="ECO:0000313" key="2">
    <source>
        <dbReference type="Proteomes" id="UP000509626"/>
    </source>
</evidence>
<dbReference type="Proteomes" id="UP000509626">
    <property type="component" value="Chromosome"/>
</dbReference>
<dbReference type="EMBL" id="CP058579">
    <property type="protein sequence ID" value="QLG62374.1"/>
    <property type="molecule type" value="Genomic_DNA"/>
</dbReference>
<gene>
    <name evidence="1" type="ORF">HUG12_11790</name>
</gene>
<accession>A0A7D5LB75</accession>
<dbReference type="OrthoDB" id="211218at2157"/>
<organism evidence="1 2">
    <name type="scientific">Halorarum salinum</name>
    <dbReference type="NCBI Taxonomy" id="2743089"/>
    <lineage>
        <taxon>Archaea</taxon>
        <taxon>Methanobacteriati</taxon>
        <taxon>Methanobacteriota</taxon>
        <taxon>Stenosarchaea group</taxon>
        <taxon>Halobacteria</taxon>
        <taxon>Halobacteriales</taxon>
        <taxon>Haloferacaceae</taxon>
        <taxon>Halorarum</taxon>
    </lineage>
</organism>
<dbReference type="RefSeq" id="WP_179268959.1">
    <property type="nucleotide sequence ID" value="NZ_CP058579.1"/>
</dbReference>
<proteinExistence type="predicted"/>
<dbReference type="AlphaFoldDB" id="A0A7D5LB75"/>
<evidence type="ECO:0000313" key="1">
    <source>
        <dbReference type="EMBL" id="QLG62374.1"/>
    </source>
</evidence>
<keyword evidence="2" id="KW-1185">Reference proteome</keyword>
<name>A0A7D5LB75_9EURY</name>
<reference evidence="1 2" key="1">
    <citation type="submission" date="2020-06" db="EMBL/GenBank/DDBJ databases">
        <title>NJ-3-1, isolated from saline soil.</title>
        <authorList>
            <person name="Cui H.L."/>
            <person name="Shi X."/>
        </authorList>
    </citation>
    <scope>NUCLEOTIDE SEQUENCE [LARGE SCALE GENOMIC DNA]</scope>
    <source>
        <strain evidence="1 2">NJ-3-1</strain>
    </source>
</reference>
<protein>
    <submittedName>
        <fullName evidence="1">Uncharacterized protein</fullName>
    </submittedName>
</protein>
<dbReference type="GeneID" id="56038151"/>
<dbReference type="KEGG" id="halu:HUG12_11790"/>